<evidence type="ECO:0000313" key="3">
    <source>
        <dbReference type="WBParaSite" id="SSLN_0000000401-mRNA-1"/>
    </source>
</evidence>
<dbReference type="AlphaFoldDB" id="A0A183S707"/>
<reference evidence="3" key="1">
    <citation type="submission" date="2016-06" db="UniProtKB">
        <authorList>
            <consortium name="WormBaseParasite"/>
        </authorList>
    </citation>
    <scope>IDENTIFICATION</scope>
</reference>
<evidence type="ECO:0000313" key="2">
    <source>
        <dbReference type="Proteomes" id="UP000275846"/>
    </source>
</evidence>
<sequence>MLKRVSDRTIERRVDHEFNEILRQIDEKVRKRYPLDASPSITGSSITDLDTVGTQSPTIFQASEGDVKDFSTAFPESASTPYVDEITVQLIFIGKQKVRRPLFGSPVYEVILDVFNAWNVDHRSNLQQLEEEFKNSFRKARDRLRKRYHGPINRHSHAGLCTNFSISCWLCAFRKQTAFKAPEQPGAPNNAVDAGQPAPEAGLTYLKGRFWDCLHSHDESASR</sequence>
<reference evidence="1 2" key="2">
    <citation type="submission" date="2018-11" db="EMBL/GenBank/DDBJ databases">
        <authorList>
            <consortium name="Pathogen Informatics"/>
        </authorList>
    </citation>
    <scope>NUCLEOTIDE SEQUENCE [LARGE SCALE GENOMIC DNA]</scope>
    <source>
        <strain evidence="1 2">NST_G2</strain>
    </source>
</reference>
<dbReference type="EMBL" id="UYSU01000001">
    <property type="protein sequence ID" value="VDL78359.1"/>
    <property type="molecule type" value="Genomic_DNA"/>
</dbReference>
<dbReference type="OrthoDB" id="6279447at2759"/>
<proteinExistence type="predicted"/>
<protein>
    <submittedName>
        <fullName evidence="1 3">Uncharacterized protein</fullName>
    </submittedName>
</protein>
<name>A0A183S707_SCHSO</name>
<dbReference type="WBParaSite" id="SSLN_0000000401-mRNA-1">
    <property type="protein sequence ID" value="SSLN_0000000401-mRNA-1"/>
    <property type="gene ID" value="SSLN_0000000401"/>
</dbReference>
<dbReference type="Proteomes" id="UP000275846">
    <property type="component" value="Unassembled WGS sequence"/>
</dbReference>
<keyword evidence="2" id="KW-1185">Reference proteome</keyword>
<organism evidence="3">
    <name type="scientific">Schistocephalus solidus</name>
    <name type="common">Tapeworm</name>
    <dbReference type="NCBI Taxonomy" id="70667"/>
    <lineage>
        <taxon>Eukaryota</taxon>
        <taxon>Metazoa</taxon>
        <taxon>Spiralia</taxon>
        <taxon>Lophotrochozoa</taxon>
        <taxon>Platyhelminthes</taxon>
        <taxon>Cestoda</taxon>
        <taxon>Eucestoda</taxon>
        <taxon>Diphyllobothriidea</taxon>
        <taxon>Diphyllobothriidae</taxon>
        <taxon>Schistocephalus</taxon>
    </lineage>
</organism>
<accession>A0A183S707</accession>
<evidence type="ECO:0000313" key="1">
    <source>
        <dbReference type="EMBL" id="VDL78359.1"/>
    </source>
</evidence>
<gene>
    <name evidence="1" type="ORF">SSLN_LOCUS5</name>
</gene>